<gene>
    <name evidence="1" type="ORF">A3Q56_02847</name>
</gene>
<sequence length="253" mass="28939">MYEISQKDAQPNKLTKRTNNKPQVFEIKLNSKNTLFQNNSVVFELKKRYALKLPSQILTVSNDIVKIGIVTSDPIFTIPKRSLLGSISLYQPSVNHIESISPLKPLPIEKLRLLIADHLNKCKFPVLVSSKKCSEEKSTRLIISLGSLHEKGWKPLLYIMKIKTSCMNNPHVLVDILISEKYITPEFITTEIDNQKIRFNYPNTQIISLYCLHLEVPSEIDPLDISSHSGQMNYYDLEIALENYHALSNPPHL</sequence>
<name>A0A177B562_9BILA</name>
<evidence type="ECO:0000313" key="2">
    <source>
        <dbReference type="Proteomes" id="UP000078046"/>
    </source>
</evidence>
<dbReference type="Proteomes" id="UP000078046">
    <property type="component" value="Unassembled WGS sequence"/>
</dbReference>
<dbReference type="EMBL" id="LWCA01000288">
    <property type="protein sequence ID" value="OAF69396.1"/>
    <property type="molecule type" value="Genomic_DNA"/>
</dbReference>
<dbReference type="AlphaFoldDB" id="A0A177B562"/>
<proteinExistence type="predicted"/>
<keyword evidence="2" id="KW-1185">Reference proteome</keyword>
<comment type="caution">
    <text evidence="1">The sequence shown here is derived from an EMBL/GenBank/DDBJ whole genome shotgun (WGS) entry which is preliminary data.</text>
</comment>
<organism evidence="1 2">
    <name type="scientific">Intoshia linei</name>
    <dbReference type="NCBI Taxonomy" id="1819745"/>
    <lineage>
        <taxon>Eukaryota</taxon>
        <taxon>Metazoa</taxon>
        <taxon>Spiralia</taxon>
        <taxon>Lophotrochozoa</taxon>
        <taxon>Mesozoa</taxon>
        <taxon>Orthonectida</taxon>
        <taxon>Rhopaluridae</taxon>
        <taxon>Intoshia</taxon>
    </lineage>
</organism>
<evidence type="ECO:0000313" key="1">
    <source>
        <dbReference type="EMBL" id="OAF69396.1"/>
    </source>
</evidence>
<reference evidence="1 2" key="1">
    <citation type="submission" date="2016-04" db="EMBL/GenBank/DDBJ databases">
        <title>The genome of Intoshia linei affirms orthonectids as highly simplified spiralians.</title>
        <authorList>
            <person name="Mikhailov K.V."/>
            <person name="Slusarev G.S."/>
            <person name="Nikitin M.A."/>
            <person name="Logacheva M.D."/>
            <person name="Penin A."/>
            <person name="Aleoshin V."/>
            <person name="Panchin Y.V."/>
        </authorList>
    </citation>
    <scope>NUCLEOTIDE SEQUENCE [LARGE SCALE GENOMIC DNA]</scope>
    <source>
        <strain evidence="1">Intl2013</strain>
        <tissue evidence="1">Whole animal</tissue>
    </source>
</reference>
<accession>A0A177B562</accession>
<protein>
    <submittedName>
        <fullName evidence="1">Uncharacterized protein</fullName>
    </submittedName>
</protein>